<protein>
    <recommendedName>
        <fullName evidence="5">UPF0182 protein NEA10_13310</fullName>
    </recommendedName>
</protein>
<evidence type="ECO:0000256" key="4">
    <source>
        <dbReference type="ARBA" id="ARBA00023136"/>
    </source>
</evidence>
<comment type="subcellular location">
    <subcellularLocation>
        <location evidence="5">Cell membrane</location>
        <topology evidence="5">Multi-pass membrane protein</topology>
    </subcellularLocation>
</comment>
<dbReference type="InterPro" id="IPR005372">
    <property type="entry name" value="UPF0182"/>
</dbReference>
<dbReference type="EMBL" id="CP098611">
    <property type="protein sequence ID" value="USR89835.1"/>
    <property type="molecule type" value="Genomic_DNA"/>
</dbReference>
<feature type="transmembrane region" description="Helical" evidence="5">
    <location>
        <begin position="256"/>
        <end position="276"/>
    </location>
</feature>
<feature type="transmembrane region" description="Helical" evidence="5">
    <location>
        <begin position="113"/>
        <end position="137"/>
    </location>
</feature>
<dbReference type="HAMAP" id="MF_01600">
    <property type="entry name" value="UPF0182"/>
    <property type="match status" value="1"/>
</dbReference>
<dbReference type="PANTHER" id="PTHR39344:SF1">
    <property type="entry name" value="UPF0182 PROTEIN SLL1060"/>
    <property type="match status" value="1"/>
</dbReference>
<keyword evidence="7" id="KW-1185">Reference proteome</keyword>
<dbReference type="RefSeq" id="WP_252661083.1">
    <property type="nucleotide sequence ID" value="NZ_CP098611.1"/>
</dbReference>
<gene>
    <name evidence="6" type="ORF">NEA10_13310</name>
</gene>
<dbReference type="PANTHER" id="PTHR39344">
    <property type="entry name" value="UPF0182 PROTEIN SLL1060"/>
    <property type="match status" value="1"/>
</dbReference>
<keyword evidence="4 5" id="KW-0472">Membrane</keyword>
<keyword evidence="2 5" id="KW-0812">Transmembrane</keyword>
<feature type="transmembrane region" description="Helical" evidence="5">
    <location>
        <begin position="387"/>
        <end position="405"/>
    </location>
</feature>
<proteinExistence type="inferred from homology"/>
<evidence type="ECO:0000256" key="2">
    <source>
        <dbReference type="ARBA" id="ARBA00022692"/>
    </source>
</evidence>
<evidence type="ECO:0000256" key="1">
    <source>
        <dbReference type="ARBA" id="ARBA00022475"/>
    </source>
</evidence>
<feature type="transmembrane region" description="Helical" evidence="5">
    <location>
        <begin position="50"/>
        <end position="69"/>
    </location>
</feature>
<feature type="transmembrane region" description="Helical" evidence="5">
    <location>
        <begin position="343"/>
        <end position="367"/>
    </location>
</feature>
<comment type="similarity">
    <text evidence="5">Belongs to the UPF0182 family.</text>
</comment>
<organism evidence="6 7">
    <name type="scientific">Phormidium yuhuli AB48</name>
    <dbReference type="NCBI Taxonomy" id="2940671"/>
    <lineage>
        <taxon>Bacteria</taxon>
        <taxon>Bacillati</taxon>
        <taxon>Cyanobacteriota</taxon>
        <taxon>Cyanophyceae</taxon>
        <taxon>Oscillatoriophycideae</taxon>
        <taxon>Oscillatoriales</taxon>
        <taxon>Oscillatoriaceae</taxon>
        <taxon>Phormidium</taxon>
        <taxon>Phormidium yuhuli</taxon>
    </lineage>
</organism>
<feature type="transmembrane region" description="Helical" evidence="5">
    <location>
        <begin position="201"/>
        <end position="219"/>
    </location>
</feature>
<evidence type="ECO:0000256" key="3">
    <source>
        <dbReference type="ARBA" id="ARBA00022989"/>
    </source>
</evidence>
<dbReference type="Pfam" id="PF03699">
    <property type="entry name" value="UPF0182"/>
    <property type="match status" value="1"/>
</dbReference>
<keyword evidence="3 5" id="KW-1133">Transmembrane helix</keyword>
<dbReference type="Proteomes" id="UP001056708">
    <property type="component" value="Chromosome"/>
</dbReference>
<feature type="transmembrane region" description="Helical" evidence="5">
    <location>
        <begin position="177"/>
        <end position="194"/>
    </location>
</feature>
<keyword evidence="1 5" id="KW-1003">Cell membrane</keyword>
<accession>A0ABY5AKV7</accession>
<evidence type="ECO:0000313" key="7">
    <source>
        <dbReference type="Proteomes" id="UP001056708"/>
    </source>
</evidence>
<dbReference type="NCBIfam" id="NF002707">
    <property type="entry name" value="PRK02509.1"/>
    <property type="match status" value="1"/>
</dbReference>
<evidence type="ECO:0000256" key="5">
    <source>
        <dbReference type="HAMAP-Rule" id="MF_01600"/>
    </source>
</evidence>
<feature type="transmembrane region" description="Helical" evidence="5">
    <location>
        <begin position="296"/>
        <end position="313"/>
    </location>
</feature>
<evidence type="ECO:0000313" key="6">
    <source>
        <dbReference type="EMBL" id="USR89835.1"/>
    </source>
</evidence>
<reference evidence="6" key="1">
    <citation type="submission" date="2022-06" db="EMBL/GenBank/DDBJ databases">
        <title>Genome sequence of Phormidium yuhuli AB48 isolated from an industrial photobioreactor environment.</title>
        <authorList>
            <person name="Qiu Y."/>
            <person name="Noonan A.J.C."/>
            <person name="Dofher K."/>
            <person name="Koch M."/>
            <person name="Kieft B."/>
            <person name="Lin X."/>
            <person name="Ziels R.M."/>
            <person name="Hallam S.J."/>
        </authorList>
    </citation>
    <scope>NUCLEOTIDE SEQUENCE</scope>
    <source>
        <strain evidence="6">AB48</strain>
    </source>
</reference>
<sequence>MKLIFQSLVIFAGVLFSLDLLAQLLGEVLWFEALGYFSVLLTRLQTQGLMWLTVVGVSLLACWGNLSLAERLKHTSKPLDPLSLQPTLDQKLQPQFFTPEGLTGPDSQKQSRAISLGTVLFIGSSLGSFLGILILYYSRLIQERWQPDWTVPNISPQSIERLNPLELLGTLLPITDYPLHWGGLILLPILLLWFPRTLLRGLAISLSLALGIILPSHWAQILQAFHPVSFQQADPLFDLDISFYIYQLPIWELIEFWTFGIASFSFVAVTLIYLLCDNTLSNGEFPGFSGAQQRHLQGIGSALMGVLALSNGLQRYGLLYSDDGAAYGASYADVTAKLPAYTALSWLAIAISILLLWQALSGTYPLFRRRRARRPFDSRRNSAPKTLIPPLYLILSGYALAALISTRALPELVQRAIVQPNELAREAPYLDRNIAYTRQSFDLNTIEVQSFNPTASLDEAALAANDLTIRNIRLWDTRPLLETNRQLQQIRLYYRFPNADIGRYSIPREVEEGVPQNLETRQVIVAARELDFDAVPSRAQTWINRHLVYTHGFGFTMSPVNTATPNGLPEYFVRGIAGGEDDQGLQTPIAPTDEDGFETPVAATDERIRQSIPIGSPRIYYGELTQNYIMTSTGVQEFDFPQGDENVYNVYDGDGGVTIGTGWRRWLYAIYLRDWRMLLTDDFRPETKLLFRRNIERRVRSIAPFLRYDHDPYLVVANLDEDSEEESPQGAATATGNTLYWILDAYTTSDRYPYADPGDHPFNYIRNSVKVVIDAYNGSVQFYIADDRDPIIQSYQEIFPDLFQPFSAMPAPLRPHIRYPIDFFEVQSERLLTYNMTDTQVFYNREDQWEVPTETYRGQQQTVEPYYLIMKLPGETSEEFILLHPFTPRRRANLIAWLAGRSDGENYGRLLLYQFPKQELIYGPGQIEARINQDPLISQQLSLWNRQGSQVIQGNLLVIPIDESLLYVEPLYLEAAQNALPTLVRVIVAYENQIVMAPNLDRAFEAIFEPERLPDRSIIRSVEGLFPGFADDIPDTAPLPEAQ</sequence>
<name>A0ABY5AKV7_9CYAN</name>